<organism evidence="1 2">
    <name type="scientific">Lelliottia wanjuensis</name>
    <dbReference type="NCBI Taxonomy" id="3050585"/>
    <lineage>
        <taxon>Bacteria</taxon>
        <taxon>Pseudomonadati</taxon>
        <taxon>Pseudomonadota</taxon>
        <taxon>Gammaproteobacteria</taxon>
        <taxon>Enterobacterales</taxon>
        <taxon>Enterobacteriaceae</taxon>
        <taxon>Lelliottia</taxon>
    </lineage>
</organism>
<protein>
    <submittedName>
        <fullName evidence="1">Uncharacterized protein</fullName>
    </submittedName>
</protein>
<accession>A0AAP4D4S1</accession>
<evidence type="ECO:0000313" key="2">
    <source>
        <dbReference type="Proteomes" id="UP001223214"/>
    </source>
</evidence>
<dbReference type="Proteomes" id="UP001223214">
    <property type="component" value="Unassembled WGS sequence"/>
</dbReference>
<evidence type="ECO:0000313" key="1">
    <source>
        <dbReference type="EMBL" id="MDK9364170.1"/>
    </source>
</evidence>
<comment type="caution">
    <text evidence="1">The sequence shown here is derived from an EMBL/GenBank/DDBJ whole genome shotgun (WGS) entry which is preliminary data.</text>
</comment>
<gene>
    <name evidence="1" type="ORF">QQF32_13285</name>
</gene>
<keyword evidence="2" id="KW-1185">Reference proteome</keyword>
<name>A0AAP4D4S1_9ENTR</name>
<reference evidence="1 2" key="1">
    <citation type="submission" date="2023-06" db="EMBL/GenBank/DDBJ databases">
        <title>Identification and characterization of antibiotic-resistant Gram-negative bacteria.</title>
        <authorList>
            <person name="Cho G.-S."/>
            <person name="Lee J."/>
            <person name="Tai E."/>
            <person name="Jeong S."/>
            <person name="Kim I."/>
            <person name="Kim B.-E."/>
            <person name="Jeong M.-I."/>
            <person name="Oh K.-K."/>
            <person name="Franz C.M.A.P."/>
        </authorList>
    </citation>
    <scope>NUCLEOTIDE SEQUENCE [LARGE SCALE GENOMIC DNA]</scope>
    <source>
        <strain evidence="1 2">V106_12</strain>
    </source>
</reference>
<dbReference type="RefSeq" id="WP_285149537.1">
    <property type="nucleotide sequence ID" value="NZ_JASSOM010000056.1"/>
</dbReference>
<dbReference type="AlphaFoldDB" id="A0AAP4D4S1"/>
<proteinExistence type="predicted"/>
<sequence>MALKWREVIKKPEYQALSPQEKADAQQQYFDQVIAPQVGADTEGARKQFYDQYPVGGHAELFQEPDKKTTPDDGVEHFTAEKFSQSLLGRAIESVTGKGRTTPEIEKLKPVGDAPELNALSALAAKMGWMQLFGSDESQKNVLEEMGATFTEDEKGNPIVQLPSGEYALNKPGLSPQDVTSGAATLLATAPAAAVTTPVKAALAMGGAEALTEAITSALGGEDLSPGQIALASALGWLPASVRSTLGKTVKATGEKAAQKELEAAGKISGAQGAEAQRIMSKLSPEALGYALSHSGADRDAAIKAIADQTGRGFGEIKAAIDAADRNAAGRMTTLTKEGLRGNLDKLAQEAKTSPERMKIAEELGLNPDVMPPSFFSDNRQFIEFYQALKQMPGSVLSPVEEEALKQTSKLADDLIAKFGGSTDLSQIDQTVKSEVANLIETMETQSDAIYESAFAKIPHDTQLSASNALDVVKAELSWLGGESKKGMLSPAEKDILHYLSPEELPDGTIKNPVFGMVDRIRQNIGAAIQSGKGPYSNAEVGKLKQLYEALTKDSEAKLEDLGLFQDVKKAKALVQKRKDLEAKSINLFGRDLANSILPKLKEGMMAATKGDAAKLNKVMNAVPEALRPQVAVSALHYLFTAGARGGDKALSIPGFVKGYEGLMRNSLAQRALFKHLSPEARQTLAKFYTYAKGVNDAISAVPKTGVVGTISQEFSAADTVAEKILSGDIGGKTALIDKVLSHTPGVKGAYGIAKGVAKAGLKESVGIAPEERMSKGMDLLASPEFQTAARHYANRKVASEMAIKQADAALKSSAKYKAWHKTLSNAEKILVDRLGPYKTFAYWATLQHAKGGNAGSKGE</sequence>
<dbReference type="EMBL" id="JASSOM010000056">
    <property type="protein sequence ID" value="MDK9364170.1"/>
    <property type="molecule type" value="Genomic_DNA"/>
</dbReference>